<dbReference type="GO" id="GO:0006046">
    <property type="term" value="P:N-acetylglucosamine catabolic process"/>
    <property type="evidence" value="ECO:0007669"/>
    <property type="project" value="TreeGrafter"/>
</dbReference>
<evidence type="ECO:0000313" key="6">
    <source>
        <dbReference type="EMBL" id="KAF2004261.1"/>
    </source>
</evidence>
<dbReference type="GO" id="GO:0016853">
    <property type="term" value="F:isomerase activity"/>
    <property type="evidence" value="ECO:0007669"/>
    <property type="project" value="UniProtKB-KW"/>
</dbReference>
<dbReference type="Proteomes" id="UP000799779">
    <property type="component" value="Unassembled WGS sequence"/>
</dbReference>
<dbReference type="Gene3D" id="3.40.50.1360">
    <property type="match status" value="1"/>
</dbReference>
<dbReference type="GO" id="GO:0004342">
    <property type="term" value="F:glucosamine-6-phosphate deaminase activity"/>
    <property type="evidence" value="ECO:0007669"/>
    <property type="project" value="UniProtKB-UniRule"/>
</dbReference>
<keyword evidence="3 4" id="KW-0378">Hydrolase</keyword>
<dbReference type="GO" id="GO:0005975">
    <property type="term" value="P:carbohydrate metabolic process"/>
    <property type="evidence" value="ECO:0007669"/>
    <property type="project" value="InterPro"/>
</dbReference>
<dbReference type="GO" id="GO:0019262">
    <property type="term" value="P:N-acetylneuraminate catabolic process"/>
    <property type="evidence" value="ECO:0007669"/>
    <property type="project" value="TreeGrafter"/>
</dbReference>
<comment type="catalytic activity">
    <reaction evidence="1 4">
        <text>alpha-D-glucosamine 6-phosphate + H2O = beta-D-fructose 6-phosphate + NH4(+)</text>
        <dbReference type="Rhea" id="RHEA:12172"/>
        <dbReference type="ChEBI" id="CHEBI:15377"/>
        <dbReference type="ChEBI" id="CHEBI:28938"/>
        <dbReference type="ChEBI" id="CHEBI:57634"/>
        <dbReference type="ChEBI" id="CHEBI:75989"/>
        <dbReference type="EC" id="3.5.99.6"/>
    </reaction>
</comment>
<dbReference type="EC" id="3.5.99.6" evidence="4"/>
<organism evidence="6 7">
    <name type="scientific">Amniculicola lignicola CBS 123094</name>
    <dbReference type="NCBI Taxonomy" id="1392246"/>
    <lineage>
        <taxon>Eukaryota</taxon>
        <taxon>Fungi</taxon>
        <taxon>Dikarya</taxon>
        <taxon>Ascomycota</taxon>
        <taxon>Pezizomycotina</taxon>
        <taxon>Dothideomycetes</taxon>
        <taxon>Pleosporomycetidae</taxon>
        <taxon>Pleosporales</taxon>
        <taxon>Amniculicolaceae</taxon>
        <taxon>Amniculicola</taxon>
    </lineage>
</organism>
<dbReference type="SUPFAM" id="SSF100950">
    <property type="entry name" value="NagB/RpiA/CoA transferase-like"/>
    <property type="match status" value="1"/>
</dbReference>
<evidence type="ECO:0000256" key="2">
    <source>
        <dbReference type="ARBA" id="ARBA00005526"/>
    </source>
</evidence>
<dbReference type="PANTHER" id="PTHR11280:SF5">
    <property type="entry name" value="GLUCOSAMINE-6-PHOSPHATE ISOMERASE"/>
    <property type="match status" value="1"/>
</dbReference>
<keyword evidence="7" id="KW-1185">Reference proteome</keyword>
<keyword evidence="6" id="KW-0413">Isomerase</keyword>
<reference evidence="6" key="1">
    <citation type="journal article" date="2020" name="Stud. Mycol.">
        <title>101 Dothideomycetes genomes: a test case for predicting lifestyles and emergence of pathogens.</title>
        <authorList>
            <person name="Haridas S."/>
            <person name="Albert R."/>
            <person name="Binder M."/>
            <person name="Bloem J."/>
            <person name="Labutti K."/>
            <person name="Salamov A."/>
            <person name="Andreopoulos B."/>
            <person name="Baker S."/>
            <person name="Barry K."/>
            <person name="Bills G."/>
            <person name="Bluhm B."/>
            <person name="Cannon C."/>
            <person name="Castanera R."/>
            <person name="Culley D."/>
            <person name="Daum C."/>
            <person name="Ezra D."/>
            <person name="Gonzalez J."/>
            <person name="Henrissat B."/>
            <person name="Kuo A."/>
            <person name="Liang C."/>
            <person name="Lipzen A."/>
            <person name="Lutzoni F."/>
            <person name="Magnuson J."/>
            <person name="Mondo S."/>
            <person name="Nolan M."/>
            <person name="Ohm R."/>
            <person name="Pangilinan J."/>
            <person name="Park H.-J."/>
            <person name="Ramirez L."/>
            <person name="Alfaro M."/>
            <person name="Sun H."/>
            <person name="Tritt A."/>
            <person name="Yoshinaga Y."/>
            <person name="Zwiers L.-H."/>
            <person name="Turgeon B."/>
            <person name="Goodwin S."/>
            <person name="Spatafora J."/>
            <person name="Crous P."/>
            <person name="Grigoriev I."/>
        </authorList>
    </citation>
    <scope>NUCLEOTIDE SEQUENCE</scope>
    <source>
        <strain evidence="6">CBS 123094</strain>
    </source>
</reference>
<evidence type="ECO:0000256" key="4">
    <source>
        <dbReference type="RuleBase" id="RU361197"/>
    </source>
</evidence>
<dbReference type="InterPro" id="IPR037171">
    <property type="entry name" value="NagB/RpiA_transferase-like"/>
</dbReference>
<dbReference type="CDD" id="cd01399">
    <property type="entry name" value="GlcN6P_deaminase"/>
    <property type="match status" value="1"/>
</dbReference>
<evidence type="ECO:0000313" key="7">
    <source>
        <dbReference type="Proteomes" id="UP000799779"/>
    </source>
</evidence>
<dbReference type="GO" id="GO:0005737">
    <property type="term" value="C:cytoplasm"/>
    <property type="evidence" value="ECO:0007669"/>
    <property type="project" value="TreeGrafter"/>
</dbReference>
<dbReference type="GO" id="GO:0042802">
    <property type="term" value="F:identical protein binding"/>
    <property type="evidence" value="ECO:0007669"/>
    <property type="project" value="TreeGrafter"/>
</dbReference>
<evidence type="ECO:0000259" key="5">
    <source>
        <dbReference type="Pfam" id="PF01182"/>
    </source>
</evidence>
<sequence length="336" mass="37020">MRLVIRDEKLAASQHVAQYIINRINKFAPTSARPFVLGLPTGSSPLLIYKTLVERHRAGDISFKNVITFNMDEYIGLDRDHPESYHSFMFQHFFSHVDVPQSQINILNGNALDLEAECASYEAMIKAVGGIDLFLGGIGADGHIAFNEPGSSLASRTRVKTLAYDTVVANSRFFGGDLELVPKMALTAREVVIIVTGAGKSLALQKCIEGGVNHMWTLSALQLHPHSMVVCDEDATLELRVKTVKYFKSIEEVSNRFGITQAIPISVQMRAPVPEISVERLAPPSKPPSRAVTPDLYPDSMASRLPAFENRSLMFAPEDLPFDRMGSRFSGPAMTV</sequence>
<name>A0A6A5WVT7_9PLEO</name>
<gene>
    <name evidence="6" type="ORF">P154DRAFT_543413</name>
</gene>
<evidence type="ECO:0000256" key="3">
    <source>
        <dbReference type="ARBA" id="ARBA00022801"/>
    </source>
</evidence>
<dbReference type="PROSITE" id="PS01161">
    <property type="entry name" value="GLC_GALNAC_ISOMERASE"/>
    <property type="match status" value="1"/>
</dbReference>
<proteinExistence type="inferred from homology"/>
<dbReference type="NCBIfam" id="TIGR00502">
    <property type="entry name" value="nagB"/>
    <property type="match status" value="1"/>
</dbReference>
<comment type="similarity">
    <text evidence="2 4">Belongs to the glucosamine/galactosamine-6-phosphate isomerase family.</text>
</comment>
<accession>A0A6A5WVT7</accession>
<dbReference type="InterPro" id="IPR004547">
    <property type="entry name" value="Glucosamine6P_isomerase"/>
</dbReference>
<dbReference type="PANTHER" id="PTHR11280">
    <property type="entry name" value="GLUCOSAMINE-6-PHOSPHATE ISOMERASE"/>
    <property type="match status" value="1"/>
</dbReference>
<dbReference type="Pfam" id="PF01182">
    <property type="entry name" value="Glucosamine_iso"/>
    <property type="match status" value="1"/>
</dbReference>
<dbReference type="AlphaFoldDB" id="A0A6A5WVT7"/>
<keyword evidence="4" id="KW-0119">Carbohydrate metabolism</keyword>
<dbReference type="InterPro" id="IPR018321">
    <property type="entry name" value="Glucosamine6P_isomerase_CS"/>
</dbReference>
<evidence type="ECO:0000256" key="1">
    <source>
        <dbReference type="ARBA" id="ARBA00000644"/>
    </source>
</evidence>
<dbReference type="OrthoDB" id="7663298at2759"/>
<dbReference type="InterPro" id="IPR006148">
    <property type="entry name" value="Glc/Gal-6P_isomerase"/>
</dbReference>
<dbReference type="GO" id="GO:0006043">
    <property type="term" value="P:glucosamine catabolic process"/>
    <property type="evidence" value="ECO:0007669"/>
    <property type="project" value="TreeGrafter"/>
</dbReference>
<dbReference type="EMBL" id="ML977568">
    <property type="protein sequence ID" value="KAF2004261.1"/>
    <property type="molecule type" value="Genomic_DNA"/>
</dbReference>
<feature type="domain" description="Glucosamine/galactosamine-6-phosphate isomerase" evidence="5">
    <location>
        <begin position="11"/>
        <end position="216"/>
    </location>
</feature>
<protein>
    <recommendedName>
        <fullName evidence="4">Glucosamine-6-phosphate isomerase</fullName>
        <ecNumber evidence="4">3.5.99.6</ecNumber>
    </recommendedName>
    <alternativeName>
        <fullName evidence="4">Glucosamine-6-phosphate isomerase</fullName>
    </alternativeName>
</protein>